<keyword evidence="4" id="KW-0486">Methionine biosynthesis</keyword>
<evidence type="ECO:0000256" key="5">
    <source>
        <dbReference type="PIRSR" id="PIRSR000450-1"/>
    </source>
</evidence>
<keyword evidence="2 4" id="KW-0808">Transferase</keyword>
<dbReference type="Gene3D" id="3.40.50.880">
    <property type="match status" value="1"/>
</dbReference>
<dbReference type="EC" id="2.3.1.46" evidence="4"/>
<dbReference type="GO" id="GO:0004414">
    <property type="term" value="F:homoserine O-acetyltransferase activity"/>
    <property type="evidence" value="ECO:0007669"/>
    <property type="project" value="UniProtKB-UniRule"/>
</dbReference>
<dbReference type="GO" id="GO:0009086">
    <property type="term" value="P:methionine biosynthetic process"/>
    <property type="evidence" value="ECO:0007669"/>
    <property type="project" value="UniProtKB-UniRule"/>
</dbReference>
<evidence type="ECO:0000313" key="7">
    <source>
        <dbReference type="Proteomes" id="UP000269669"/>
    </source>
</evidence>
<comment type="function">
    <text evidence="4">Transfers a succinyl group from succinyl-CoA to L-homoserine, forming succinyl-L-homoserine.</text>
</comment>
<comment type="pathway">
    <text evidence="4">Amino-acid biosynthesis; L-methionine biosynthesis via de novo pathway; O-succinyl-L-homoserine from L-homoserine: step 1/1.</text>
</comment>
<evidence type="ECO:0000313" key="6">
    <source>
        <dbReference type="EMBL" id="RSL17407.1"/>
    </source>
</evidence>
<gene>
    <name evidence="4" type="primary">metAS</name>
    <name evidence="6" type="ORF">EDE15_2940</name>
</gene>
<dbReference type="Pfam" id="PF04204">
    <property type="entry name" value="HTS"/>
    <property type="match status" value="1"/>
</dbReference>
<dbReference type="InterPro" id="IPR033752">
    <property type="entry name" value="MetA_family"/>
</dbReference>
<dbReference type="InterPro" id="IPR029062">
    <property type="entry name" value="Class_I_gatase-like"/>
</dbReference>
<feature type="site" description="Important for acyl-CoA specificity" evidence="4">
    <location>
        <position position="143"/>
    </location>
</feature>
<organism evidence="6 7">
    <name type="scientific">Edaphobacter aggregans</name>
    <dbReference type="NCBI Taxonomy" id="570835"/>
    <lineage>
        <taxon>Bacteria</taxon>
        <taxon>Pseudomonadati</taxon>
        <taxon>Acidobacteriota</taxon>
        <taxon>Terriglobia</taxon>
        <taxon>Terriglobales</taxon>
        <taxon>Acidobacteriaceae</taxon>
        <taxon>Edaphobacter</taxon>
    </lineage>
</organism>
<feature type="site" description="Important for substrate specificity" evidence="4">
    <location>
        <position position="191"/>
    </location>
</feature>
<name>A0A428MKM6_9BACT</name>
<dbReference type="Proteomes" id="UP000269669">
    <property type="component" value="Unassembled WGS sequence"/>
</dbReference>
<sequence>MPICSSSSRFVHDRRSGSNTPAECRERSSKCVTIGLINNMADGALDATERQFISLLDSVSDDIQIRLSFHALPNVPRSELGTNHIKNFYSSVESLWDKSLDGLIVTGREPLASNLKDEPYWDSFTEVLEWAKENTYSTIWSCLAAHAALLHIDGIDRVRSNDKFCGIFECARLSDHPLTTDAPSRFNLPHSRWNGIPEDALTSCGYSILTRAADAGVDTFVGRHKSLFVFFQGHPEYESNTLLLEYRRDVGRYLRGETNIYPLMPRSYFDHRTVIALKALQNEATSRPRVDLLADVSAALGKSKIENTWYSTAVCIYRNWLEYICAQKQLRLKDRSLSCQRPRNLVWPHQRLSF</sequence>
<feature type="site" description="Important for acyl-CoA specificity" evidence="4">
    <location>
        <position position="109"/>
    </location>
</feature>
<dbReference type="PANTHER" id="PTHR20919:SF0">
    <property type="entry name" value="HOMOSERINE O-SUCCINYLTRANSFERASE"/>
    <property type="match status" value="1"/>
</dbReference>
<feature type="active site" evidence="4">
    <location>
        <position position="236"/>
    </location>
</feature>
<feature type="binding site" evidence="4">
    <location>
        <position position="248"/>
    </location>
    <ligand>
        <name>substrate</name>
    </ligand>
</feature>
<evidence type="ECO:0000256" key="2">
    <source>
        <dbReference type="ARBA" id="ARBA00022679"/>
    </source>
</evidence>
<keyword evidence="3 4" id="KW-0012">Acyltransferase</keyword>
<feature type="binding site" evidence="4">
    <location>
        <position position="163"/>
    </location>
    <ligand>
        <name>substrate</name>
    </ligand>
</feature>
<feature type="active site" description="Proton acceptor" evidence="4">
    <location>
        <position position="234"/>
    </location>
</feature>
<dbReference type="OrthoDB" id="9772423at2"/>
<dbReference type="EMBL" id="RSDW01000001">
    <property type="protein sequence ID" value="RSL17407.1"/>
    <property type="molecule type" value="Genomic_DNA"/>
</dbReference>
<dbReference type="PIRSF" id="PIRSF000450">
    <property type="entry name" value="H_ser_succinyltr"/>
    <property type="match status" value="1"/>
</dbReference>
<feature type="active site" description="Acyl-thioester intermediate" evidence="4 5">
    <location>
        <position position="142"/>
    </location>
</feature>
<reference evidence="6 7" key="1">
    <citation type="submission" date="2018-12" db="EMBL/GenBank/DDBJ databases">
        <title>Sequencing of bacterial isolates from soil warming experiment in Harvard Forest, Massachusetts, USA.</title>
        <authorList>
            <person name="Deangelis K."/>
        </authorList>
    </citation>
    <scope>NUCLEOTIDE SEQUENCE [LARGE SCALE GENOMIC DNA]</scope>
    <source>
        <strain evidence="6 7">EB153</strain>
    </source>
</reference>
<dbReference type="UniPathway" id="UPA00051">
    <property type="reaction ID" value="UER00075"/>
</dbReference>
<accession>A0A428MKM6</accession>
<keyword evidence="7" id="KW-1185">Reference proteome</keyword>
<dbReference type="AlphaFoldDB" id="A0A428MKM6"/>
<proteinExistence type="inferred from homology"/>
<dbReference type="PANTHER" id="PTHR20919">
    <property type="entry name" value="HOMOSERINE O-SUCCINYLTRANSFERASE"/>
    <property type="match status" value="1"/>
</dbReference>
<comment type="catalytic activity">
    <reaction evidence="4">
        <text>L-homoserine + succinyl-CoA = O-succinyl-L-homoserine + CoA</text>
        <dbReference type="Rhea" id="RHEA:22008"/>
        <dbReference type="ChEBI" id="CHEBI:57287"/>
        <dbReference type="ChEBI" id="CHEBI:57292"/>
        <dbReference type="ChEBI" id="CHEBI:57476"/>
        <dbReference type="ChEBI" id="CHEBI:57661"/>
        <dbReference type="EC" id="2.3.1.46"/>
    </reaction>
</comment>
<comment type="subcellular location">
    <subcellularLocation>
        <location evidence="4">Cytoplasm</location>
    </subcellularLocation>
</comment>
<evidence type="ECO:0000256" key="3">
    <source>
        <dbReference type="ARBA" id="ARBA00023315"/>
    </source>
</evidence>
<feature type="binding site" evidence="4">
    <location>
        <position position="191"/>
    </location>
    <ligand>
        <name>substrate</name>
    </ligand>
</feature>
<dbReference type="HAMAP" id="MF_00295">
    <property type="entry name" value="MetA_acyltransf"/>
    <property type="match status" value="1"/>
</dbReference>
<evidence type="ECO:0000256" key="4">
    <source>
        <dbReference type="HAMAP-Rule" id="MF_00295"/>
    </source>
</evidence>
<comment type="caution">
    <text evidence="6">The sequence shown here is derived from an EMBL/GenBank/DDBJ whole genome shotgun (WGS) entry which is preliminary data.</text>
</comment>
<protein>
    <recommendedName>
        <fullName evidence="4">Homoserine O-succinyltransferase</fullName>
        <shortName evidence="4">HST</shortName>
        <ecNumber evidence="4">2.3.1.46</ecNumber>
    </recommendedName>
    <alternativeName>
        <fullName evidence="4">Homoserine transsuccinylase</fullName>
        <shortName evidence="4">HTS</shortName>
    </alternativeName>
</protein>
<keyword evidence="1 4" id="KW-0028">Amino-acid biosynthesis</keyword>
<evidence type="ECO:0000256" key="1">
    <source>
        <dbReference type="ARBA" id="ARBA00022605"/>
    </source>
</evidence>
<dbReference type="GO" id="GO:0008899">
    <property type="term" value="F:homoserine O-succinyltransferase activity"/>
    <property type="evidence" value="ECO:0007669"/>
    <property type="project" value="UniProtKB-EC"/>
</dbReference>
<dbReference type="NCBIfam" id="NF003776">
    <property type="entry name" value="PRK05368.1-3"/>
    <property type="match status" value="1"/>
</dbReference>
<dbReference type="SUPFAM" id="SSF52317">
    <property type="entry name" value="Class I glutamine amidotransferase-like"/>
    <property type="match status" value="1"/>
</dbReference>
<comment type="similarity">
    <text evidence="4">Belongs to the MetA family.</text>
</comment>
<comment type="caution">
    <text evidence="4">Lacks conserved residue(s) required for the propagation of feature annotation.</text>
</comment>
<dbReference type="GO" id="GO:0005737">
    <property type="term" value="C:cytoplasm"/>
    <property type="evidence" value="ECO:0007669"/>
    <property type="project" value="UniProtKB-SubCell"/>
</dbReference>
<keyword evidence="4" id="KW-0963">Cytoplasm</keyword>
<dbReference type="RefSeq" id="WP_125485899.1">
    <property type="nucleotide sequence ID" value="NZ_RSDW01000001.1"/>
</dbReference>